<dbReference type="InterPro" id="IPR005625">
    <property type="entry name" value="PepSY-ass_TM"/>
</dbReference>
<dbReference type="PANTHER" id="PTHR34219">
    <property type="entry name" value="IRON-REGULATED INNER MEMBRANE PROTEIN-RELATED"/>
    <property type="match status" value="1"/>
</dbReference>
<dbReference type="OrthoDB" id="9791166at2"/>
<protein>
    <recommendedName>
        <fullName evidence="4">PepSY domain-containing protein</fullName>
    </recommendedName>
</protein>
<sequence>MNTLSRIPETDNNAGIAKTKSSYNRLWRWHLLAGLYVIPFMLMLSLTGIIMMLYKPVIEPVFYSELVSVAPTENQTRISWQQQVDLVQQAYPDAVVRQLLLPADSNDAVRVLVKSAGENLQVFVDPYRGEILGAVNKDATLYALADEIHGTLLLGAFGDGMIELSAALTLILLATGLMMWWARRKRQPGYLLKPDGKLKGRMSLREWHTLSGFYLTIVLALFVLSGLSWTGIWGAKMVQAWNSFPDGVFSDIPLSDQNHASLNPGVEEQVPWNLEQTLLPASGSMAGKPGIPEGIPVNADSVIRFAQDNGMTRFRLNLPTSPEGVYTAIAATMSGDITDPYADRALHIDQYTGKVLGDLGYNDYSLLSKAMAIGIPLHMGLWGKSNLVINILLCLGIIFVSVAGVVIWWQRKPANSKFHLGAPSSTKKRGALVLIPIICGLFIPLLGITLMVFWLLTKVMHNAKATA</sequence>
<comment type="caution">
    <text evidence="2">The sequence shown here is derived from an EMBL/GenBank/DDBJ whole genome shotgun (WGS) entry which is preliminary data.</text>
</comment>
<dbReference type="RefSeq" id="WP_078744539.1">
    <property type="nucleotide sequence ID" value="NZ_FUXG01000004.1"/>
</dbReference>
<keyword evidence="1" id="KW-0472">Membrane</keyword>
<evidence type="ECO:0008006" key="4">
    <source>
        <dbReference type="Google" id="ProtNLM"/>
    </source>
</evidence>
<proteinExistence type="predicted"/>
<reference evidence="2 3" key="1">
    <citation type="submission" date="2017-01" db="EMBL/GenBank/DDBJ databases">
        <title>Genome Sequencing of a Marine Spirillum, Oceanospirillum multiglobuliferum ATCC 33336, from Japan.</title>
        <authorList>
            <person name="Carney J.G."/>
            <person name="Trachtenberg A.M."/>
            <person name="Rheaume B.A."/>
            <person name="Linnane J.D."/>
            <person name="Pitts N.L."/>
            <person name="Mykles D.L."/>
            <person name="Maclea K.S."/>
        </authorList>
    </citation>
    <scope>NUCLEOTIDE SEQUENCE [LARGE SCALE GENOMIC DNA]</scope>
    <source>
        <strain evidence="2 3">ATCC 33336</strain>
    </source>
</reference>
<evidence type="ECO:0000313" key="2">
    <source>
        <dbReference type="EMBL" id="OPX56870.1"/>
    </source>
</evidence>
<keyword evidence="1" id="KW-0812">Transmembrane</keyword>
<evidence type="ECO:0000256" key="1">
    <source>
        <dbReference type="SAM" id="Phobius"/>
    </source>
</evidence>
<dbReference type="STRING" id="64969.SAMN02745127_00940"/>
<dbReference type="Pfam" id="PF03929">
    <property type="entry name" value="PepSY_TM"/>
    <property type="match status" value="1"/>
</dbReference>
<organism evidence="2 3">
    <name type="scientific">Oceanospirillum multiglobuliferum</name>
    <dbReference type="NCBI Taxonomy" id="64969"/>
    <lineage>
        <taxon>Bacteria</taxon>
        <taxon>Pseudomonadati</taxon>
        <taxon>Pseudomonadota</taxon>
        <taxon>Gammaproteobacteria</taxon>
        <taxon>Oceanospirillales</taxon>
        <taxon>Oceanospirillaceae</taxon>
        <taxon>Oceanospirillum</taxon>
    </lineage>
</organism>
<keyword evidence="3" id="KW-1185">Reference proteome</keyword>
<dbReference type="EMBL" id="MTSM01000001">
    <property type="protein sequence ID" value="OPX56870.1"/>
    <property type="molecule type" value="Genomic_DNA"/>
</dbReference>
<dbReference type="PANTHER" id="PTHR34219:SF1">
    <property type="entry name" value="PEPSY DOMAIN-CONTAINING PROTEIN"/>
    <property type="match status" value="1"/>
</dbReference>
<dbReference type="Proteomes" id="UP000191418">
    <property type="component" value="Unassembled WGS sequence"/>
</dbReference>
<name>A0A1T4MWF0_9GAMM</name>
<evidence type="ECO:0000313" key="3">
    <source>
        <dbReference type="Proteomes" id="UP000191418"/>
    </source>
</evidence>
<feature type="transmembrane region" description="Helical" evidence="1">
    <location>
        <begin position="29"/>
        <end position="54"/>
    </location>
</feature>
<gene>
    <name evidence="2" type="ORF">BTE48_00075</name>
</gene>
<accession>A0A1T4MWF0</accession>
<feature type="transmembrane region" description="Helical" evidence="1">
    <location>
        <begin position="387"/>
        <end position="409"/>
    </location>
</feature>
<keyword evidence="1" id="KW-1133">Transmembrane helix</keyword>
<feature type="transmembrane region" description="Helical" evidence="1">
    <location>
        <begin position="430"/>
        <end position="456"/>
    </location>
</feature>
<feature type="transmembrane region" description="Helical" evidence="1">
    <location>
        <begin position="161"/>
        <end position="182"/>
    </location>
</feature>
<dbReference type="AlphaFoldDB" id="A0A1T4MWF0"/>
<feature type="transmembrane region" description="Helical" evidence="1">
    <location>
        <begin position="212"/>
        <end position="235"/>
    </location>
</feature>